<evidence type="ECO:0000313" key="9">
    <source>
        <dbReference type="Proteomes" id="UP000193963"/>
    </source>
</evidence>
<evidence type="ECO:0000256" key="4">
    <source>
        <dbReference type="ARBA" id="ARBA00023136"/>
    </source>
</evidence>
<dbReference type="EMBL" id="FWFN01000006">
    <property type="protein sequence ID" value="SLN62958.1"/>
    <property type="molecule type" value="Genomic_DNA"/>
</dbReference>
<organism evidence="8 9">
    <name type="scientific">Pseudooceanicola marinus</name>
    <dbReference type="NCBI Taxonomy" id="396013"/>
    <lineage>
        <taxon>Bacteria</taxon>
        <taxon>Pseudomonadati</taxon>
        <taxon>Pseudomonadota</taxon>
        <taxon>Alphaproteobacteria</taxon>
        <taxon>Rhodobacterales</taxon>
        <taxon>Paracoccaceae</taxon>
        <taxon>Pseudooceanicola</taxon>
    </lineage>
</organism>
<evidence type="ECO:0000256" key="6">
    <source>
        <dbReference type="SAM" id="Phobius"/>
    </source>
</evidence>
<evidence type="ECO:0000256" key="3">
    <source>
        <dbReference type="ARBA" id="ARBA00022989"/>
    </source>
</evidence>
<dbReference type="Pfam" id="PF06305">
    <property type="entry name" value="LapA_dom"/>
    <property type="match status" value="1"/>
</dbReference>
<feature type="domain" description="Lipopolysaccharide assembly protein A" evidence="7">
    <location>
        <begin position="23"/>
        <end position="94"/>
    </location>
</feature>
<feature type="coiled-coil region" evidence="5">
    <location>
        <begin position="73"/>
        <end position="100"/>
    </location>
</feature>
<dbReference type="GO" id="GO:0005886">
    <property type="term" value="C:plasma membrane"/>
    <property type="evidence" value="ECO:0007669"/>
    <property type="project" value="InterPro"/>
</dbReference>
<keyword evidence="4 6" id="KW-0472">Membrane</keyword>
<evidence type="ECO:0000259" key="7">
    <source>
        <dbReference type="Pfam" id="PF06305"/>
    </source>
</evidence>
<keyword evidence="9" id="KW-1185">Reference proteome</keyword>
<keyword evidence="3 6" id="KW-1133">Transmembrane helix</keyword>
<reference evidence="8 9" key="1">
    <citation type="submission" date="2017-03" db="EMBL/GenBank/DDBJ databases">
        <authorList>
            <person name="Afonso C.L."/>
            <person name="Miller P.J."/>
            <person name="Scott M.A."/>
            <person name="Spackman E."/>
            <person name="Goraichik I."/>
            <person name="Dimitrov K.M."/>
            <person name="Suarez D.L."/>
            <person name="Swayne D.E."/>
        </authorList>
    </citation>
    <scope>NUCLEOTIDE SEQUENCE [LARGE SCALE GENOMIC DNA]</scope>
    <source>
        <strain evidence="8 9">CECT 7751</strain>
    </source>
</reference>
<dbReference type="AlphaFoldDB" id="A0A1X6ZVK4"/>
<keyword evidence="2 6" id="KW-0812">Transmembrane</keyword>
<evidence type="ECO:0000256" key="1">
    <source>
        <dbReference type="ARBA" id="ARBA00022475"/>
    </source>
</evidence>
<evidence type="ECO:0000256" key="2">
    <source>
        <dbReference type="ARBA" id="ARBA00022692"/>
    </source>
</evidence>
<gene>
    <name evidence="8" type="ORF">PSM7751_03216</name>
</gene>
<evidence type="ECO:0000313" key="8">
    <source>
        <dbReference type="EMBL" id="SLN62958.1"/>
    </source>
</evidence>
<dbReference type="OrthoDB" id="7689797at2"/>
<name>A0A1X6ZVK4_9RHOB</name>
<feature type="transmembrane region" description="Helical" evidence="6">
    <location>
        <begin position="48"/>
        <end position="68"/>
    </location>
</feature>
<sequence>MKYIRYAIWAVIAIALVAVALGNRQPVELTLLPEGLADIFAFNTGVTLPLYAVIFGGIVVGLLIGFLWEWMREHKHRAEARRQSREAHKLKREVKRLKGEKHGQDDVLALLE</sequence>
<protein>
    <recommendedName>
        <fullName evidence="7">Lipopolysaccharide assembly protein A domain-containing protein</fullName>
    </recommendedName>
</protein>
<evidence type="ECO:0000256" key="5">
    <source>
        <dbReference type="SAM" id="Coils"/>
    </source>
</evidence>
<dbReference type="InterPro" id="IPR010445">
    <property type="entry name" value="LapA_dom"/>
</dbReference>
<dbReference type="Proteomes" id="UP000193963">
    <property type="component" value="Unassembled WGS sequence"/>
</dbReference>
<proteinExistence type="predicted"/>
<accession>A0A1X6ZVK4</accession>
<dbReference type="RefSeq" id="WP_085889225.1">
    <property type="nucleotide sequence ID" value="NZ_FWFN01000006.1"/>
</dbReference>
<keyword evidence="5" id="KW-0175">Coiled coil</keyword>
<keyword evidence="1" id="KW-1003">Cell membrane</keyword>